<protein>
    <recommendedName>
        <fullName evidence="4">TGF-beta family profile domain-containing protein</fullName>
    </recommendedName>
</protein>
<evidence type="ECO:0000256" key="2">
    <source>
        <dbReference type="ARBA" id="ARBA00022525"/>
    </source>
</evidence>
<dbReference type="STRING" id="8187.ENSLCAP00010008405"/>
<evidence type="ECO:0000259" key="4">
    <source>
        <dbReference type="PROSITE" id="PS51362"/>
    </source>
</evidence>
<reference evidence="5" key="3">
    <citation type="submission" date="2025-09" db="UniProtKB">
        <authorList>
            <consortium name="Ensembl"/>
        </authorList>
    </citation>
    <scope>IDENTIFICATION</scope>
</reference>
<reference evidence="5" key="2">
    <citation type="submission" date="2025-08" db="UniProtKB">
        <authorList>
            <consortium name="Ensembl"/>
        </authorList>
    </citation>
    <scope>IDENTIFICATION</scope>
</reference>
<dbReference type="InterPro" id="IPR029034">
    <property type="entry name" value="Cystine-knot_cytokine"/>
</dbReference>
<keyword evidence="2" id="KW-0964">Secreted</keyword>
<sequence>MVSPCSPSGRLSSELSTCGPSHSCLLVVWTQSRAQWQSTFSNILHRAKNAAVAPLSVSPADGNSSSLKCCPRASEIFMTDLGWDNWVIHPSSLTIVHCALCNPGENTVQCPSSHTHVQDGDSQVQVPHCQPTSREQVDIVYMDEYSSVVMSSVDLTRSCGCGLGDIQQPSKE</sequence>
<dbReference type="GO" id="GO:0005576">
    <property type="term" value="C:extracellular region"/>
    <property type="evidence" value="ECO:0007669"/>
    <property type="project" value="UniProtKB-SubCell"/>
</dbReference>
<evidence type="ECO:0000313" key="6">
    <source>
        <dbReference type="Proteomes" id="UP000314980"/>
    </source>
</evidence>
<dbReference type="GeneTree" id="ENSGT00400000024763"/>
<dbReference type="InterPro" id="IPR001839">
    <property type="entry name" value="TGF-b_C"/>
</dbReference>
<reference evidence="6" key="1">
    <citation type="submission" date="2015-09" db="EMBL/GenBank/DDBJ databases">
        <authorList>
            <person name="Sai Rama Sridatta P."/>
        </authorList>
    </citation>
    <scope>NUCLEOTIDE SEQUENCE [LARGE SCALE GENOMIC DNA]</scope>
</reference>
<dbReference type="Pfam" id="PF00019">
    <property type="entry name" value="TGF_beta"/>
    <property type="match status" value="1"/>
</dbReference>
<proteinExistence type="inferred from homology"/>
<evidence type="ECO:0000256" key="3">
    <source>
        <dbReference type="RuleBase" id="RU000354"/>
    </source>
</evidence>
<organism evidence="5 6">
    <name type="scientific">Lates calcarifer</name>
    <name type="common">Barramundi</name>
    <name type="synonym">Holocentrus calcarifer</name>
    <dbReference type="NCBI Taxonomy" id="8187"/>
    <lineage>
        <taxon>Eukaryota</taxon>
        <taxon>Metazoa</taxon>
        <taxon>Chordata</taxon>
        <taxon>Craniata</taxon>
        <taxon>Vertebrata</taxon>
        <taxon>Euteleostomi</taxon>
        <taxon>Actinopterygii</taxon>
        <taxon>Neopterygii</taxon>
        <taxon>Teleostei</taxon>
        <taxon>Neoteleostei</taxon>
        <taxon>Acanthomorphata</taxon>
        <taxon>Carangaria</taxon>
        <taxon>Carangaria incertae sedis</taxon>
        <taxon>Centropomidae</taxon>
        <taxon>Lates</taxon>
    </lineage>
</organism>
<comment type="subcellular location">
    <subcellularLocation>
        <location evidence="1">Secreted</location>
    </subcellularLocation>
</comment>
<evidence type="ECO:0000313" key="5">
    <source>
        <dbReference type="Ensembl" id="ENSLCAP00010008405.1"/>
    </source>
</evidence>
<accession>A0A4W6C3U4</accession>
<evidence type="ECO:0000256" key="1">
    <source>
        <dbReference type="ARBA" id="ARBA00004613"/>
    </source>
</evidence>
<dbReference type="SUPFAM" id="SSF57501">
    <property type="entry name" value="Cystine-knot cytokines"/>
    <property type="match status" value="1"/>
</dbReference>
<dbReference type="Gene3D" id="2.10.90.10">
    <property type="entry name" value="Cystine-knot cytokines"/>
    <property type="match status" value="1"/>
</dbReference>
<dbReference type="SMART" id="SM00204">
    <property type="entry name" value="TGFB"/>
    <property type="match status" value="1"/>
</dbReference>
<dbReference type="Proteomes" id="UP000314980">
    <property type="component" value="Unassembled WGS sequence"/>
</dbReference>
<feature type="domain" description="TGF-beta family profile" evidence="4">
    <location>
        <begin position="46"/>
        <end position="162"/>
    </location>
</feature>
<keyword evidence="6" id="KW-1185">Reference proteome</keyword>
<dbReference type="Ensembl" id="ENSLCAT00010008599.1">
    <property type="protein sequence ID" value="ENSLCAP00010008405.1"/>
    <property type="gene ID" value="ENSLCAG00010004070.1"/>
</dbReference>
<dbReference type="CDD" id="cd19379">
    <property type="entry name" value="TGF_beta_GSDF"/>
    <property type="match status" value="1"/>
</dbReference>
<dbReference type="PROSITE" id="PS51362">
    <property type="entry name" value="TGF_BETA_2"/>
    <property type="match status" value="1"/>
</dbReference>
<dbReference type="GO" id="GO:0008083">
    <property type="term" value="F:growth factor activity"/>
    <property type="evidence" value="ECO:0007669"/>
    <property type="project" value="UniProtKB-KW"/>
</dbReference>
<dbReference type="InParanoid" id="A0A4W6C3U4"/>
<comment type="similarity">
    <text evidence="3">Belongs to the TGF-beta family.</text>
</comment>
<dbReference type="AlphaFoldDB" id="A0A4W6C3U4"/>
<keyword evidence="3" id="KW-0339">Growth factor</keyword>
<name>A0A4W6C3U4_LATCA</name>